<proteinExistence type="predicted"/>
<protein>
    <submittedName>
        <fullName evidence="3">SAM domain (Sterile alpha motif) domain containing protein</fullName>
    </submittedName>
</protein>
<feature type="compositionally biased region" description="Acidic residues" evidence="1">
    <location>
        <begin position="154"/>
        <end position="172"/>
    </location>
</feature>
<dbReference type="RefSeq" id="XP_004341921.1">
    <property type="nucleotide sequence ID" value="XM_004341873.1"/>
</dbReference>
<evidence type="ECO:0000259" key="2">
    <source>
        <dbReference type="Pfam" id="PF00536"/>
    </source>
</evidence>
<evidence type="ECO:0000256" key="1">
    <source>
        <dbReference type="SAM" id="MobiDB-lite"/>
    </source>
</evidence>
<dbReference type="InterPro" id="IPR001660">
    <property type="entry name" value="SAM"/>
</dbReference>
<keyword evidence="4" id="KW-1185">Reference proteome</keyword>
<dbReference type="Proteomes" id="UP000011083">
    <property type="component" value="Unassembled WGS sequence"/>
</dbReference>
<reference evidence="3 4" key="1">
    <citation type="journal article" date="2013" name="Genome Biol.">
        <title>Genome of Acanthamoeba castellanii highlights extensive lateral gene transfer and early evolution of tyrosine kinase signaling.</title>
        <authorList>
            <person name="Clarke M."/>
            <person name="Lohan A.J."/>
            <person name="Liu B."/>
            <person name="Lagkouvardos I."/>
            <person name="Roy S."/>
            <person name="Zafar N."/>
            <person name="Bertelli C."/>
            <person name="Schilde C."/>
            <person name="Kianianmomeni A."/>
            <person name="Burglin T.R."/>
            <person name="Frech C."/>
            <person name="Turcotte B."/>
            <person name="Kopec K.O."/>
            <person name="Synnott J.M."/>
            <person name="Choo C."/>
            <person name="Paponov I."/>
            <person name="Finkler A."/>
            <person name="Soon Heng Tan C."/>
            <person name="Hutchins A.P."/>
            <person name="Weinmeier T."/>
            <person name="Rattei T."/>
            <person name="Chu J.S."/>
            <person name="Gimenez G."/>
            <person name="Irimia M."/>
            <person name="Rigden D.J."/>
            <person name="Fitzpatrick D.A."/>
            <person name="Lorenzo-Morales J."/>
            <person name="Bateman A."/>
            <person name="Chiu C.H."/>
            <person name="Tang P."/>
            <person name="Hegemann P."/>
            <person name="Fromm H."/>
            <person name="Raoult D."/>
            <person name="Greub G."/>
            <person name="Miranda-Saavedra D."/>
            <person name="Chen N."/>
            <person name="Nash P."/>
            <person name="Ginger M.L."/>
            <person name="Horn M."/>
            <person name="Schaap P."/>
            <person name="Caler L."/>
            <person name="Loftus B."/>
        </authorList>
    </citation>
    <scope>NUCLEOTIDE SEQUENCE [LARGE SCALE GENOMIC DNA]</scope>
    <source>
        <strain evidence="3 4">Neff</strain>
    </source>
</reference>
<dbReference type="InterPro" id="IPR013761">
    <property type="entry name" value="SAM/pointed_sf"/>
</dbReference>
<dbReference type="Gene3D" id="1.10.150.50">
    <property type="entry name" value="Transcription Factor, Ets-1"/>
    <property type="match status" value="1"/>
</dbReference>
<feature type="compositionally biased region" description="Polar residues" evidence="1">
    <location>
        <begin position="119"/>
        <end position="128"/>
    </location>
</feature>
<dbReference type="KEGG" id="acan:ACA1_133340"/>
<dbReference type="VEuPathDB" id="AmoebaDB:ACA1_133340"/>
<feature type="region of interest" description="Disordered" evidence="1">
    <location>
        <begin position="101"/>
        <end position="281"/>
    </location>
</feature>
<dbReference type="SUPFAM" id="SSF47769">
    <property type="entry name" value="SAM/Pointed domain"/>
    <property type="match status" value="1"/>
</dbReference>
<feature type="compositionally biased region" description="Acidic residues" evidence="1">
    <location>
        <begin position="211"/>
        <end position="240"/>
    </location>
</feature>
<gene>
    <name evidence="3" type="ORF">ACA1_133340</name>
</gene>
<accession>L8H5S1</accession>
<dbReference type="Pfam" id="PF00536">
    <property type="entry name" value="SAM_1"/>
    <property type="match status" value="1"/>
</dbReference>
<evidence type="ECO:0000313" key="3">
    <source>
        <dbReference type="EMBL" id="ELR19821.1"/>
    </source>
</evidence>
<evidence type="ECO:0000313" key="4">
    <source>
        <dbReference type="Proteomes" id="UP000011083"/>
    </source>
</evidence>
<feature type="compositionally biased region" description="Acidic residues" evidence="1">
    <location>
        <begin position="267"/>
        <end position="280"/>
    </location>
</feature>
<feature type="compositionally biased region" description="Basic and acidic residues" evidence="1">
    <location>
        <begin position="133"/>
        <end position="144"/>
    </location>
</feature>
<feature type="compositionally biased region" description="Acidic residues" evidence="1">
    <location>
        <begin position="343"/>
        <end position="353"/>
    </location>
</feature>
<sequence>MQVTQDFESSILEMDKENSFDLHNRATSVRPSVGAKREAGVLQDISNEEDQCTQCTCGRSVKRSTFQHSKICNLFNQQHIKKPLARCVSRTPPFAAAKSNLKALQRAAHPPPSPSLSLNWTPDTSFAQSPLRHNAEEQDDHDTVTESMSQYDEDRIESEEEEEEEEPDDGDGEANFTPDAVRVSGRSGEKAARKSLRCASPMVILSYRSDSEDEEAESEAEPELESEFESEAEAEPEPESEFNARGNTGKAVEEEEEELFLSQTSSEIDESAEAGEDEQAEVSIIFEDDGHPLEIAIAEEEAAREDEAFVVQRLPADAEAEAEKQEGTDETAPGTHQQRQIGEEEEEEEDRVVADAADDNADALLVLLRALRLDHHHARFVEEEVSLGDVLLLTDEELERHLGLRLGPRRRLRHAIAQLALPPAFPSSAARRVQDTLDRVANVGHTETSSLLRE</sequence>
<organism evidence="3 4">
    <name type="scientific">Acanthamoeba castellanii (strain ATCC 30010 / Neff)</name>
    <dbReference type="NCBI Taxonomy" id="1257118"/>
    <lineage>
        <taxon>Eukaryota</taxon>
        <taxon>Amoebozoa</taxon>
        <taxon>Discosea</taxon>
        <taxon>Longamoebia</taxon>
        <taxon>Centramoebida</taxon>
        <taxon>Acanthamoebidae</taxon>
        <taxon>Acanthamoeba</taxon>
    </lineage>
</organism>
<feature type="region of interest" description="Disordered" evidence="1">
    <location>
        <begin position="318"/>
        <end position="353"/>
    </location>
</feature>
<name>L8H5S1_ACACF</name>
<feature type="domain" description="SAM" evidence="2">
    <location>
        <begin position="368"/>
        <end position="419"/>
    </location>
</feature>
<dbReference type="EMBL" id="KB007930">
    <property type="protein sequence ID" value="ELR19821.1"/>
    <property type="molecule type" value="Genomic_DNA"/>
</dbReference>
<dbReference type="AlphaFoldDB" id="L8H5S1"/>
<dbReference type="GeneID" id="14920653"/>